<keyword evidence="1" id="KW-0472">Membrane</keyword>
<feature type="transmembrane region" description="Helical" evidence="1">
    <location>
        <begin position="51"/>
        <end position="68"/>
    </location>
</feature>
<gene>
    <name evidence="2" type="ORF">CICLE_v10033207mg</name>
</gene>
<protein>
    <submittedName>
        <fullName evidence="2">Uncharacterized protein</fullName>
    </submittedName>
</protein>
<organism evidence="2 3">
    <name type="scientific">Citrus clementina</name>
    <name type="common">Clementine</name>
    <name type="synonym">Citrus deliciosa x Citrus sinensis</name>
    <dbReference type="NCBI Taxonomy" id="85681"/>
    <lineage>
        <taxon>Eukaryota</taxon>
        <taxon>Viridiplantae</taxon>
        <taxon>Streptophyta</taxon>
        <taxon>Embryophyta</taxon>
        <taxon>Tracheophyta</taxon>
        <taxon>Spermatophyta</taxon>
        <taxon>Magnoliopsida</taxon>
        <taxon>eudicotyledons</taxon>
        <taxon>Gunneridae</taxon>
        <taxon>Pentapetalae</taxon>
        <taxon>rosids</taxon>
        <taxon>malvids</taxon>
        <taxon>Sapindales</taxon>
        <taxon>Rutaceae</taxon>
        <taxon>Aurantioideae</taxon>
        <taxon>Citrus</taxon>
    </lineage>
</organism>
<keyword evidence="1" id="KW-0812">Transmembrane</keyword>
<keyword evidence="3" id="KW-1185">Reference proteome</keyword>
<keyword evidence="1" id="KW-1133">Transmembrane helix</keyword>
<evidence type="ECO:0000313" key="2">
    <source>
        <dbReference type="EMBL" id="ESR48954.1"/>
    </source>
</evidence>
<dbReference type="EMBL" id="KI536726">
    <property type="protein sequence ID" value="ESR48954.1"/>
    <property type="molecule type" value="Genomic_DNA"/>
</dbReference>
<evidence type="ECO:0000256" key="1">
    <source>
        <dbReference type="SAM" id="Phobius"/>
    </source>
</evidence>
<evidence type="ECO:0000313" key="3">
    <source>
        <dbReference type="Proteomes" id="UP000030687"/>
    </source>
</evidence>
<name>V4V9R5_CITCL</name>
<dbReference type="Proteomes" id="UP000030687">
    <property type="component" value="Unassembled WGS sequence"/>
</dbReference>
<dbReference type="AlphaFoldDB" id="V4V9R5"/>
<reference evidence="2 3" key="1">
    <citation type="submission" date="2013-10" db="EMBL/GenBank/DDBJ databases">
        <authorList>
            <consortium name="International Citrus Genome Consortium"/>
            <person name="Jenkins J."/>
            <person name="Schmutz J."/>
            <person name="Prochnik S."/>
            <person name="Rokhsar D."/>
            <person name="Gmitter F."/>
            <person name="Ollitrault P."/>
            <person name="Machado M."/>
            <person name="Talon M."/>
            <person name="Wincker P."/>
            <person name="Jaillon O."/>
            <person name="Morgante M."/>
        </authorList>
    </citation>
    <scope>NUCLEOTIDE SEQUENCE</scope>
    <source>
        <strain evidence="3">cv. Clemenules</strain>
    </source>
</reference>
<dbReference type="Gramene" id="ESR48954">
    <property type="protein sequence ID" value="ESR48954"/>
    <property type="gene ID" value="CICLE_v10033207mg"/>
</dbReference>
<proteinExistence type="predicted"/>
<sequence>MLAQFLQTYMGMAGTSYNQGIYYRCVCPLQLLPPNSSNVKKLVRKNAEDKYFLTIFFLNMYSLFFSLSKQYHSNPHQVLHFLYHK</sequence>
<dbReference type="InParanoid" id="V4V9R5"/>
<accession>V4V9R5</accession>
<dbReference type="KEGG" id="cic:CICLE_v10033207mg"/>